<name>A0A1N7A969_9BACI</name>
<gene>
    <name evidence="3" type="ORF">B1B05_14510</name>
    <name evidence="4" type="ORF">SAMN05443094_107119</name>
</gene>
<dbReference type="STRING" id="1017273.SAMN05443094_107119"/>
<comment type="similarity">
    <text evidence="1">Belongs to the 'GDSL' lipolytic enzyme family.</text>
</comment>
<evidence type="ECO:0000313" key="5">
    <source>
        <dbReference type="Proteomes" id="UP000186385"/>
    </source>
</evidence>
<reference evidence="4 5" key="1">
    <citation type="submission" date="2017-01" db="EMBL/GenBank/DDBJ databases">
        <authorList>
            <person name="Mah S.A."/>
            <person name="Swanson W.J."/>
            <person name="Moy G.W."/>
            <person name="Vacquier V.D."/>
        </authorList>
    </citation>
    <scope>NUCLEOTIDE SEQUENCE [LARGE SCALE GENOMIC DNA]</scope>
    <source>
        <strain evidence="4 5">NIO-1016</strain>
    </source>
</reference>
<dbReference type="RefSeq" id="WP_052698469.1">
    <property type="nucleotide sequence ID" value="NZ_FTLX01000007.1"/>
</dbReference>
<dbReference type="InterPro" id="IPR037459">
    <property type="entry name" value="RhgT-like"/>
</dbReference>
<dbReference type="Proteomes" id="UP000186385">
    <property type="component" value="Unassembled WGS sequence"/>
</dbReference>
<evidence type="ECO:0000256" key="1">
    <source>
        <dbReference type="ARBA" id="ARBA00008668"/>
    </source>
</evidence>
<accession>A0A1N7A969</accession>
<dbReference type="PANTHER" id="PTHR43695:SF1">
    <property type="entry name" value="RHAMNOGALACTURONAN ACETYLESTERASE"/>
    <property type="match status" value="1"/>
</dbReference>
<keyword evidence="2" id="KW-0378">Hydrolase</keyword>
<evidence type="ECO:0000313" key="6">
    <source>
        <dbReference type="Proteomes" id="UP000215545"/>
    </source>
</evidence>
<protein>
    <submittedName>
        <fullName evidence="4">Lysophospholipase L1</fullName>
    </submittedName>
</protein>
<dbReference type="InterPro" id="IPR001087">
    <property type="entry name" value="GDSL"/>
</dbReference>
<dbReference type="GO" id="GO:0016788">
    <property type="term" value="F:hydrolase activity, acting on ester bonds"/>
    <property type="evidence" value="ECO:0007669"/>
    <property type="project" value="InterPro"/>
</dbReference>
<sequence>MTIYNEKLGAGFLETDGMRIEEGLYTAPLLHFQADLPDRDYTITLTSPASANVQEMELTVNGVEIQPTWVLEQQEWTCLFPFALVGTALHLHVEGSPAVLSTVEVTPIHERQRSTYPALFLIGDSTVCTYEKERAPMAGWGQMIGRFFQETIHIENPAMGGRSTRSAYREGRLNALLTDIKPGDYILIQFAHNDETPTKLDRYVTVDQYKTYLRDHYIRGVLQRQGIPVCVTSMNRRTFDKGAGTFIDSFPAYTNAMREIAEEQGLVLIDLNKKSLAYYNELGYEGTAAIFMQLKPGESPNYPDGLDDNTHFKKAGAQKMARFVAEEINKKIPALAPFIKEMDKPDSY</sequence>
<dbReference type="InterPro" id="IPR036514">
    <property type="entry name" value="SGNH_hydro_sf"/>
</dbReference>
<evidence type="ECO:0000256" key="2">
    <source>
        <dbReference type="ARBA" id="ARBA00022801"/>
    </source>
</evidence>
<dbReference type="AlphaFoldDB" id="A0A1N7A969"/>
<dbReference type="EMBL" id="FTLX01000007">
    <property type="protein sequence ID" value="SIR35598.1"/>
    <property type="molecule type" value="Genomic_DNA"/>
</dbReference>
<dbReference type="Proteomes" id="UP000215545">
    <property type="component" value="Unassembled WGS sequence"/>
</dbReference>
<reference evidence="6" key="2">
    <citation type="submission" date="2017-03" db="EMBL/GenBank/DDBJ databases">
        <title>Bacillus sp. V-88(T) DSM27956, whole genome shotgun sequencing project.</title>
        <authorList>
            <person name="Dastager S.G."/>
            <person name="Neurgaonkar P.S."/>
            <person name="Dharne M.S."/>
        </authorList>
    </citation>
    <scope>NUCLEOTIDE SEQUENCE [LARGE SCALE GENOMIC DNA]</scope>
    <source>
        <strain evidence="6">DSM 25145</strain>
    </source>
</reference>
<reference evidence="3" key="3">
    <citation type="submission" date="2017-03" db="EMBL/GenBank/DDBJ databases">
        <authorList>
            <person name="Dastager S.G."/>
            <person name="Neurgaonkar P.S."/>
            <person name="Dharne M.S."/>
        </authorList>
    </citation>
    <scope>NUCLEOTIDE SEQUENCE</scope>
    <source>
        <strain evidence="3">DSM 25145</strain>
    </source>
</reference>
<organism evidence="4 5">
    <name type="scientific">Domibacillus enclensis</name>
    <dbReference type="NCBI Taxonomy" id="1017273"/>
    <lineage>
        <taxon>Bacteria</taxon>
        <taxon>Bacillati</taxon>
        <taxon>Bacillota</taxon>
        <taxon>Bacilli</taxon>
        <taxon>Bacillales</taxon>
        <taxon>Bacillaceae</taxon>
        <taxon>Domibacillus</taxon>
    </lineage>
</organism>
<dbReference type="Pfam" id="PF00657">
    <property type="entry name" value="Lipase_GDSL"/>
    <property type="match status" value="1"/>
</dbReference>
<dbReference type="Gene3D" id="3.40.50.1110">
    <property type="entry name" value="SGNH hydrolase"/>
    <property type="match status" value="1"/>
</dbReference>
<keyword evidence="6" id="KW-1185">Reference proteome</keyword>
<proteinExistence type="inferred from homology"/>
<dbReference type="PANTHER" id="PTHR43695">
    <property type="entry name" value="PUTATIVE (AFU_ORTHOLOGUE AFUA_2G17250)-RELATED"/>
    <property type="match status" value="1"/>
</dbReference>
<dbReference type="OrthoDB" id="9807041at2"/>
<dbReference type="EMBL" id="MWSK01000007">
    <property type="protein sequence ID" value="OXS75743.1"/>
    <property type="molecule type" value="Genomic_DNA"/>
</dbReference>
<dbReference type="CDD" id="cd01821">
    <property type="entry name" value="Rhamnogalacturan_acetylesterase_like"/>
    <property type="match status" value="1"/>
</dbReference>
<evidence type="ECO:0000313" key="4">
    <source>
        <dbReference type="EMBL" id="SIR35598.1"/>
    </source>
</evidence>
<evidence type="ECO:0000313" key="3">
    <source>
        <dbReference type="EMBL" id="OXS75743.1"/>
    </source>
</evidence>
<dbReference type="SUPFAM" id="SSF52266">
    <property type="entry name" value="SGNH hydrolase"/>
    <property type="match status" value="1"/>
</dbReference>